<dbReference type="GO" id="GO:0032153">
    <property type="term" value="C:cell division site"/>
    <property type="evidence" value="ECO:0007669"/>
    <property type="project" value="UniProtKB-UniRule"/>
</dbReference>
<dbReference type="STRING" id="1801672.A2896_00150"/>
<evidence type="ECO:0000313" key="9">
    <source>
        <dbReference type="Proteomes" id="UP000178647"/>
    </source>
</evidence>
<dbReference type="InterPro" id="IPR020823">
    <property type="entry name" value="Cell_div_FtsA"/>
</dbReference>
<evidence type="ECO:0000256" key="2">
    <source>
        <dbReference type="ARBA" id="ARBA00022618"/>
    </source>
</evidence>
<dbReference type="InterPro" id="IPR043129">
    <property type="entry name" value="ATPase_NBD"/>
</dbReference>
<evidence type="ECO:0000256" key="5">
    <source>
        <dbReference type="HAMAP-Rule" id="MF_02033"/>
    </source>
</evidence>
<keyword evidence="1 5" id="KW-1003">Cell membrane</keyword>
<dbReference type="PANTHER" id="PTHR32432:SF4">
    <property type="entry name" value="CELL DIVISION PROTEIN FTSA"/>
    <property type="match status" value="1"/>
</dbReference>
<accession>A0A1G2EEL9</accession>
<dbReference type="PANTHER" id="PTHR32432">
    <property type="entry name" value="CELL DIVISION PROTEIN FTSA-RELATED"/>
    <property type="match status" value="1"/>
</dbReference>
<organism evidence="8 9">
    <name type="scientific">Candidatus Nealsonbacteria bacterium RIFCSPLOWO2_01_FULL_43_32</name>
    <dbReference type="NCBI Taxonomy" id="1801672"/>
    <lineage>
        <taxon>Bacteria</taxon>
        <taxon>Candidatus Nealsoniibacteriota</taxon>
    </lineage>
</organism>
<feature type="domain" description="SHS2" evidence="7">
    <location>
        <begin position="7"/>
        <end position="195"/>
    </location>
</feature>
<proteinExistence type="inferred from homology"/>
<evidence type="ECO:0000313" key="8">
    <source>
        <dbReference type="EMBL" id="OGZ24247.1"/>
    </source>
</evidence>
<name>A0A1G2EEL9_9BACT</name>
<comment type="caution">
    <text evidence="8">The sequence shown here is derived from an EMBL/GenBank/DDBJ whole genome shotgun (WGS) entry which is preliminary data.</text>
</comment>
<comment type="similarity">
    <text evidence="5 6">Belongs to the FtsA/MreB family.</text>
</comment>
<gene>
    <name evidence="5" type="primary">ftsA</name>
    <name evidence="8" type="ORF">A2896_00150</name>
</gene>
<dbReference type="InterPro" id="IPR050696">
    <property type="entry name" value="FtsA/MreB"/>
</dbReference>
<comment type="subunit">
    <text evidence="5">Self-interacts. Interacts with FtsZ.</text>
</comment>
<dbReference type="SUPFAM" id="SSF53067">
    <property type="entry name" value="Actin-like ATPase domain"/>
    <property type="match status" value="2"/>
</dbReference>
<dbReference type="PIRSF" id="PIRSF003101">
    <property type="entry name" value="FtsA"/>
    <property type="match status" value="1"/>
</dbReference>
<dbReference type="EMBL" id="MHMH01000015">
    <property type="protein sequence ID" value="OGZ24247.1"/>
    <property type="molecule type" value="Genomic_DNA"/>
</dbReference>
<keyword evidence="4 5" id="KW-0131">Cell cycle</keyword>
<dbReference type="NCBIfam" id="TIGR01174">
    <property type="entry name" value="ftsA"/>
    <property type="match status" value="1"/>
</dbReference>
<protein>
    <recommendedName>
        <fullName evidence="5 6">Cell division protein FtsA</fullName>
    </recommendedName>
</protein>
<evidence type="ECO:0000259" key="7">
    <source>
        <dbReference type="SMART" id="SM00842"/>
    </source>
</evidence>
<evidence type="ECO:0000256" key="1">
    <source>
        <dbReference type="ARBA" id="ARBA00022475"/>
    </source>
</evidence>
<dbReference type="InterPro" id="IPR003494">
    <property type="entry name" value="SHS2_FtsA"/>
</dbReference>
<comment type="subcellular location">
    <subcellularLocation>
        <location evidence="5">Cell membrane</location>
        <topology evidence="5">Peripheral membrane protein</topology>
        <orientation evidence="5">Cytoplasmic side</orientation>
    </subcellularLocation>
    <text evidence="5">Localizes to the Z ring in an FtsZ-dependent manner. Targeted to the membrane through a conserved C-terminal amphipathic helix.</text>
</comment>
<dbReference type="CDD" id="cd24048">
    <property type="entry name" value="ASKHA_NBD_FtsA"/>
    <property type="match status" value="1"/>
</dbReference>
<dbReference type="Gene3D" id="3.30.420.40">
    <property type="match status" value="2"/>
</dbReference>
<dbReference type="GO" id="GO:0009898">
    <property type="term" value="C:cytoplasmic side of plasma membrane"/>
    <property type="evidence" value="ECO:0007669"/>
    <property type="project" value="UniProtKB-UniRule"/>
</dbReference>
<dbReference type="Pfam" id="PF14450">
    <property type="entry name" value="FtsA"/>
    <property type="match status" value="1"/>
</dbReference>
<evidence type="ECO:0000256" key="4">
    <source>
        <dbReference type="ARBA" id="ARBA00023306"/>
    </source>
</evidence>
<dbReference type="GO" id="GO:0043093">
    <property type="term" value="P:FtsZ-dependent cytokinesis"/>
    <property type="evidence" value="ECO:0007669"/>
    <property type="project" value="UniProtKB-UniRule"/>
</dbReference>
<dbReference type="SMART" id="SM00842">
    <property type="entry name" value="FtsA"/>
    <property type="match status" value="1"/>
</dbReference>
<dbReference type="Pfam" id="PF02491">
    <property type="entry name" value="SHS2_FTSA"/>
    <property type="match status" value="1"/>
</dbReference>
<evidence type="ECO:0000256" key="3">
    <source>
        <dbReference type="ARBA" id="ARBA00023136"/>
    </source>
</evidence>
<reference evidence="8 9" key="1">
    <citation type="journal article" date="2016" name="Nat. Commun.">
        <title>Thousands of microbial genomes shed light on interconnected biogeochemical processes in an aquifer system.</title>
        <authorList>
            <person name="Anantharaman K."/>
            <person name="Brown C.T."/>
            <person name="Hug L.A."/>
            <person name="Sharon I."/>
            <person name="Castelle C.J."/>
            <person name="Probst A.J."/>
            <person name="Thomas B.C."/>
            <person name="Singh A."/>
            <person name="Wilkins M.J."/>
            <person name="Karaoz U."/>
            <person name="Brodie E.L."/>
            <person name="Williams K.H."/>
            <person name="Hubbard S.S."/>
            <person name="Banfield J.F."/>
        </authorList>
    </citation>
    <scope>NUCLEOTIDE SEQUENCE [LARGE SCALE GENOMIC DNA]</scope>
</reference>
<dbReference type="Proteomes" id="UP000178647">
    <property type="component" value="Unassembled WGS sequence"/>
</dbReference>
<dbReference type="HAMAP" id="MF_02033">
    <property type="entry name" value="FtsA"/>
    <property type="match status" value="1"/>
</dbReference>
<evidence type="ECO:0000256" key="6">
    <source>
        <dbReference type="PIRNR" id="PIRNR003101"/>
    </source>
</evidence>
<sequence length="409" mass="43471">MAKTKIITGLDIGTYSIKALAASQNLDTGALEVLGKVEAPSFGTRRAVVVKVDEVAKHIGEALDQLQQAISRRIEDVNVNIGGSHLFCTSSHGTVIVSRADQKISKEDVSRVIQAAESIPLASNKEILEVFPKDFMVDGAPIKEPLDMHGLRLEVDILALGGFSPYLKNLTTAVLNAGFQVADTVPSILASAQAVLTSSQKELGVCLLDIGGGTTDLAVYEEGDLVHTAVFPIGSERITHDLAVGLKTDVEIAEKIKQEFGSCLSKGSNKKEKIEIPRESGNSEILTFPNKMLVKIIEARVSEIFHLAEKELKTLSLKGLLPAGVVLTGGGAKLPKIVELAKKELKLPVRIGVPQILEGQERDPSFSTCFGLVLLAQEGGILDGAASGHPGPKQGVGGIMKKVLKIFIP</sequence>
<dbReference type="AlphaFoldDB" id="A0A1G2EEL9"/>
<keyword evidence="2 5" id="KW-0132">Cell division</keyword>
<comment type="function">
    <text evidence="5 6">Cell division protein that is involved in the assembly of the Z ring. May serve as a membrane anchor for the Z ring.</text>
</comment>
<keyword evidence="3 5" id="KW-0472">Membrane</keyword>